<dbReference type="AlphaFoldDB" id="A0A8X6XCY7"/>
<dbReference type="EMBL" id="BMAV01007074">
    <property type="protein sequence ID" value="GFY49541.1"/>
    <property type="molecule type" value="Genomic_DNA"/>
</dbReference>
<reference evidence="1" key="1">
    <citation type="submission" date="2020-08" db="EMBL/GenBank/DDBJ databases">
        <title>Multicomponent nature underlies the extraordinary mechanical properties of spider dragline silk.</title>
        <authorList>
            <person name="Kono N."/>
            <person name="Nakamura H."/>
            <person name="Mori M."/>
            <person name="Yoshida Y."/>
            <person name="Ohtoshi R."/>
            <person name="Malay A.D."/>
            <person name="Moran D.A.P."/>
            <person name="Tomita M."/>
            <person name="Numata K."/>
            <person name="Arakawa K."/>
        </authorList>
    </citation>
    <scope>NUCLEOTIDE SEQUENCE</scope>
</reference>
<sequence>MMIVLVTATIPSTPELTPNVGHPQSLVHTTDLINVGWARYLGPPPSAQVMAPDYREKAPDHSSTGAVPPSTHFLIYQHLLKAIDRIFFQLLPLRNSFFLGFIEIS</sequence>
<name>A0A8X6XCY7_9ARAC</name>
<evidence type="ECO:0000313" key="2">
    <source>
        <dbReference type="Proteomes" id="UP000886998"/>
    </source>
</evidence>
<organism evidence="1 2">
    <name type="scientific">Trichonephila inaurata madagascariensis</name>
    <dbReference type="NCBI Taxonomy" id="2747483"/>
    <lineage>
        <taxon>Eukaryota</taxon>
        <taxon>Metazoa</taxon>
        <taxon>Ecdysozoa</taxon>
        <taxon>Arthropoda</taxon>
        <taxon>Chelicerata</taxon>
        <taxon>Arachnida</taxon>
        <taxon>Araneae</taxon>
        <taxon>Araneomorphae</taxon>
        <taxon>Entelegynae</taxon>
        <taxon>Araneoidea</taxon>
        <taxon>Nephilidae</taxon>
        <taxon>Trichonephila</taxon>
        <taxon>Trichonephila inaurata</taxon>
    </lineage>
</organism>
<keyword evidence="2" id="KW-1185">Reference proteome</keyword>
<accession>A0A8X6XCY7</accession>
<dbReference type="Proteomes" id="UP000886998">
    <property type="component" value="Unassembled WGS sequence"/>
</dbReference>
<gene>
    <name evidence="1" type="ORF">TNIN_30221</name>
</gene>
<proteinExistence type="predicted"/>
<evidence type="ECO:0000313" key="1">
    <source>
        <dbReference type="EMBL" id="GFY49541.1"/>
    </source>
</evidence>
<protein>
    <submittedName>
        <fullName evidence="1">Uncharacterized protein</fullName>
    </submittedName>
</protein>
<comment type="caution">
    <text evidence="1">The sequence shown here is derived from an EMBL/GenBank/DDBJ whole genome shotgun (WGS) entry which is preliminary data.</text>
</comment>